<accession>A0A194VMI1</accession>
<feature type="domain" description="CN hydrolase" evidence="2">
    <location>
        <begin position="1"/>
        <end position="281"/>
    </location>
</feature>
<gene>
    <name evidence="3" type="ORF">VM1G_11308</name>
</gene>
<evidence type="ECO:0000313" key="3">
    <source>
        <dbReference type="EMBL" id="KUI65045.1"/>
    </source>
</evidence>
<dbReference type="Pfam" id="PF00795">
    <property type="entry name" value="CN_hydrolase"/>
    <property type="match status" value="1"/>
</dbReference>
<dbReference type="Proteomes" id="UP000078559">
    <property type="component" value="Chromosome 1"/>
</dbReference>
<protein>
    <submittedName>
        <fullName evidence="3">Protein N-terminal amidase</fullName>
    </submittedName>
</protein>
<dbReference type="PANTHER" id="PTHR11750:SF26">
    <property type="entry name" value="PROTEIN N-TERMINAL AMIDASE"/>
    <property type="match status" value="1"/>
</dbReference>
<dbReference type="OrthoDB" id="201515at2759"/>
<dbReference type="GO" id="GO:0008418">
    <property type="term" value="F:protein-N-terminal asparagine amidohydrolase activity"/>
    <property type="evidence" value="ECO:0007669"/>
    <property type="project" value="InterPro"/>
</dbReference>
<dbReference type="InterPro" id="IPR039703">
    <property type="entry name" value="Nta1"/>
</dbReference>
<dbReference type="SMR" id="A0A194VMI1"/>
<sequence length="471" mass="49912">MRIACLQFAPRSGDVDRNLIRADLVIARAGPDILDGVDLLVLPELAFSGCHFNSAKDISPCLEPSMSGISSLWARTVALKHNCAVAVGYPELFYDTTKRPLPRLHNSVIMIDNEGETARNYRKRLLSTDDVWASEGHSFFTEYIPGLGQVGMGISTDINPSDFDTPLHSFQFAFQSLDSRTRLIIIPMAWYTGEEPQSFSCCPQEPDLKTLAYWIQRLEPIIRAEASEEVVVAFCNYTGVEGQTAYYAGTSSVIGVRDGEVAVYGMLGRGERNLLVVDTDQPPIGKLVRNSPKFQFPSAGSLCPVCSPCLAAPLPGSPAGSPGCLCWRQQLCCLLAAPALSLLAAPAPVSACPCWQPRLLSLPVSAGSPGSVSAGTVALLSAGSPGSVSAGSPGLSLLATVALLSAGSPGSVSARPLLAAPALSLLLSSLAAPALLLAALKQEDTVAGCPRPCQDDQYTDPKGARLKRRYH</sequence>
<dbReference type="InterPro" id="IPR003010">
    <property type="entry name" value="C-N_Hydrolase"/>
</dbReference>
<organism evidence="3 4">
    <name type="scientific">Cytospora mali</name>
    <name type="common">Apple Valsa canker fungus</name>
    <name type="synonym">Valsa mali</name>
    <dbReference type="NCBI Taxonomy" id="578113"/>
    <lineage>
        <taxon>Eukaryota</taxon>
        <taxon>Fungi</taxon>
        <taxon>Dikarya</taxon>
        <taxon>Ascomycota</taxon>
        <taxon>Pezizomycotina</taxon>
        <taxon>Sordariomycetes</taxon>
        <taxon>Sordariomycetidae</taxon>
        <taxon>Diaporthales</taxon>
        <taxon>Cytosporaceae</taxon>
        <taxon>Cytospora</taxon>
    </lineage>
</organism>
<dbReference type="GO" id="GO:0070773">
    <property type="term" value="F:protein-N-terminal glutamine amidohydrolase activity"/>
    <property type="evidence" value="ECO:0007669"/>
    <property type="project" value="InterPro"/>
</dbReference>
<evidence type="ECO:0000313" key="4">
    <source>
        <dbReference type="Proteomes" id="UP000078559"/>
    </source>
</evidence>
<dbReference type="Gene3D" id="3.60.110.10">
    <property type="entry name" value="Carbon-nitrogen hydrolase"/>
    <property type="match status" value="1"/>
</dbReference>
<feature type="region of interest" description="Disordered" evidence="1">
    <location>
        <begin position="449"/>
        <end position="471"/>
    </location>
</feature>
<evidence type="ECO:0000256" key="1">
    <source>
        <dbReference type="SAM" id="MobiDB-lite"/>
    </source>
</evidence>
<dbReference type="SUPFAM" id="SSF56317">
    <property type="entry name" value="Carbon-nitrogen hydrolase"/>
    <property type="match status" value="1"/>
</dbReference>
<evidence type="ECO:0000259" key="2">
    <source>
        <dbReference type="PROSITE" id="PS50263"/>
    </source>
</evidence>
<dbReference type="AlphaFoldDB" id="A0A194VMI1"/>
<dbReference type="InterPro" id="IPR036526">
    <property type="entry name" value="C-N_Hydrolase_sf"/>
</dbReference>
<dbReference type="GO" id="GO:0030163">
    <property type="term" value="P:protein catabolic process"/>
    <property type="evidence" value="ECO:0007669"/>
    <property type="project" value="TreeGrafter"/>
</dbReference>
<reference evidence="3" key="1">
    <citation type="submission" date="2014-12" db="EMBL/GenBank/DDBJ databases">
        <title>Genome Sequence of Valsa Canker Pathogens Uncovers a Specific Adaption of Colonization on Woody Bark.</title>
        <authorList>
            <person name="Yin Z."/>
            <person name="Liu H."/>
            <person name="Gao X."/>
            <person name="Li Z."/>
            <person name="Song N."/>
            <person name="Ke X."/>
            <person name="Dai Q."/>
            <person name="Wu Y."/>
            <person name="Sun Y."/>
            <person name="Xu J.-R."/>
            <person name="Kang Z.K."/>
            <person name="Wang L."/>
            <person name="Huang L."/>
        </authorList>
    </citation>
    <scope>NUCLEOTIDE SEQUENCE [LARGE SCALE GENOMIC DNA]</scope>
    <source>
        <strain evidence="3">03-8</strain>
    </source>
</reference>
<proteinExistence type="predicted"/>
<dbReference type="PANTHER" id="PTHR11750">
    <property type="entry name" value="PROTEIN N-TERMINAL AMIDASE"/>
    <property type="match status" value="1"/>
</dbReference>
<dbReference type="EMBL" id="CM003098">
    <property type="protein sequence ID" value="KUI65045.1"/>
    <property type="molecule type" value="Genomic_DNA"/>
</dbReference>
<name>A0A194VMI1_CYTMA</name>
<dbReference type="PROSITE" id="PS50263">
    <property type="entry name" value="CN_HYDROLASE"/>
    <property type="match status" value="1"/>
</dbReference>
<keyword evidence="4" id="KW-1185">Reference proteome</keyword>